<dbReference type="Gene3D" id="2.40.30.10">
    <property type="entry name" value="Translation factors"/>
    <property type="match status" value="1"/>
</dbReference>
<feature type="compositionally biased region" description="Low complexity" evidence="1">
    <location>
        <begin position="8"/>
        <end position="18"/>
    </location>
</feature>
<dbReference type="SUPFAM" id="SSF63380">
    <property type="entry name" value="Riboflavin synthase domain-like"/>
    <property type="match status" value="1"/>
</dbReference>
<reference evidence="3" key="1">
    <citation type="submission" date="2022-06" db="EMBL/GenBank/DDBJ databases">
        <title>Rothia sp. isolated from sandalwood seedling.</title>
        <authorList>
            <person name="Tuikhar N."/>
            <person name="Kirdat K."/>
            <person name="Thorat V."/>
            <person name="Swetha P."/>
            <person name="Padma S."/>
            <person name="Sundararaj R."/>
            <person name="Yadav A."/>
        </authorList>
    </citation>
    <scope>NUCLEOTIDE SEQUENCE</scope>
    <source>
        <strain evidence="3">AR01</strain>
    </source>
</reference>
<comment type="caution">
    <text evidence="3">The sequence shown here is derived from an EMBL/GenBank/DDBJ whole genome shotgun (WGS) entry which is preliminary data.</text>
</comment>
<dbReference type="PANTHER" id="PTHR30157:SF0">
    <property type="entry name" value="NADPH-DEPENDENT FERRIC-CHELATE REDUCTASE"/>
    <property type="match status" value="1"/>
</dbReference>
<dbReference type="PROSITE" id="PS51384">
    <property type="entry name" value="FAD_FR"/>
    <property type="match status" value="1"/>
</dbReference>
<dbReference type="Pfam" id="PF04954">
    <property type="entry name" value="SIP"/>
    <property type="match status" value="1"/>
</dbReference>
<feature type="region of interest" description="Disordered" evidence="1">
    <location>
        <begin position="1"/>
        <end position="29"/>
    </location>
</feature>
<keyword evidence="4" id="KW-1185">Reference proteome</keyword>
<evidence type="ECO:0000313" key="3">
    <source>
        <dbReference type="EMBL" id="MCP3427202.1"/>
    </source>
</evidence>
<name>A0A9X2HIN1_9MICC</name>
<dbReference type="InterPro" id="IPR039374">
    <property type="entry name" value="SIP_fam"/>
</dbReference>
<dbReference type="InterPro" id="IPR017938">
    <property type="entry name" value="Riboflavin_synthase-like_b-brl"/>
</dbReference>
<sequence>MGEKAAKKAGGAAPGESGTEPAGPPPMEKVKYPMRLAVLTAVRVEWASPSVLRIVAAPGEGAGVESRGLVGEYVRVVIPPAGSSTLPEPEYKGEKPVWPKPTPPSRKYTVRRHDPATGELEINVVLHGRGRGVEWARALRPGDPVYVLGPKSGYRVDDGYDFYLLAGDETGLPGMARWLEAMPRGARGRAVVEVPSPDSRQEIDAPEGVSVEWVTREGAESRLAETVIAGGVPEGHVFMWLAGESGSIRPLRAWMRQELRLPKGHGYSSGYWKLKEG</sequence>
<dbReference type="GO" id="GO:0016491">
    <property type="term" value="F:oxidoreductase activity"/>
    <property type="evidence" value="ECO:0007669"/>
    <property type="project" value="InterPro"/>
</dbReference>
<dbReference type="InterPro" id="IPR017927">
    <property type="entry name" value="FAD-bd_FR_type"/>
</dbReference>
<protein>
    <submittedName>
        <fullName evidence="3">Siderophore-interacting protein</fullName>
    </submittedName>
</protein>
<gene>
    <name evidence="3" type="ORF">NBM05_14615</name>
</gene>
<organism evidence="3 4">
    <name type="scientific">Rothia santali</name>
    <dbReference type="NCBI Taxonomy" id="2949643"/>
    <lineage>
        <taxon>Bacteria</taxon>
        <taxon>Bacillati</taxon>
        <taxon>Actinomycetota</taxon>
        <taxon>Actinomycetes</taxon>
        <taxon>Micrococcales</taxon>
        <taxon>Micrococcaceae</taxon>
        <taxon>Rothia</taxon>
    </lineage>
</organism>
<dbReference type="Proteomes" id="UP001139502">
    <property type="component" value="Unassembled WGS sequence"/>
</dbReference>
<dbReference type="PANTHER" id="PTHR30157">
    <property type="entry name" value="FERRIC REDUCTASE, NADPH-DEPENDENT"/>
    <property type="match status" value="1"/>
</dbReference>
<proteinExistence type="predicted"/>
<dbReference type="InterPro" id="IPR007037">
    <property type="entry name" value="SIP_rossman_dom"/>
</dbReference>
<dbReference type="InterPro" id="IPR039261">
    <property type="entry name" value="FNR_nucleotide-bd"/>
</dbReference>
<evidence type="ECO:0000313" key="4">
    <source>
        <dbReference type="Proteomes" id="UP001139502"/>
    </source>
</evidence>
<evidence type="ECO:0000256" key="1">
    <source>
        <dbReference type="SAM" id="MobiDB-lite"/>
    </source>
</evidence>
<evidence type="ECO:0000259" key="2">
    <source>
        <dbReference type="PROSITE" id="PS51384"/>
    </source>
</evidence>
<dbReference type="RefSeq" id="WP_254168945.1">
    <property type="nucleotide sequence ID" value="NZ_JANAFB010000060.1"/>
</dbReference>
<dbReference type="AlphaFoldDB" id="A0A9X2HIN1"/>
<dbReference type="CDD" id="cd06193">
    <property type="entry name" value="siderophore_interacting"/>
    <property type="match status" value="1"/>
</dbReference>
<dbReference type="InterPro" id="IPR013113">
    <property type="entry name" value="SIP_FAD-bd"/>
</dbReference>
<feature type="region of interest" description="Disordered" evidence="1">
    <location>
        <begin position="87"/>
        <end position="110"/>
    </location>
</feature>
<dbReference type="Gene3D" id="3.40.50.80">
    <property type="entry name" value="Nucleotide-binding domain of ferredoxin-NADP reductase (FNR) module"/>
    <property type="match status" value="1"/>
</dbReference>
<dbReference type="EMBL" id="JANAFB010000060">
    <property type="protein sequence ID" value="MCP3427202.1"/>
    <property type="molecule type" value="Genomic_DNA"/>
</dbReference>
<feature type="domain" description="FAD-binding FR-type" evidence="2">
    <location>
        <begin position="32"/>
        <end position="157"/>
    </location>
</feature>
<dbReference type="Pfam" id="PF08021">
    <property type="entry name" value="FAD_binding_9"/>
    <property type="match status" value="1"/>
</dbReference>
<accession>A0A9X2HIN1</accession>